<dbReference type="PANTHER" id="PTHR34524:SF6">
    <property type="entry name" value="CALCYPHOSINE LIKE"/>
    <property type="match status" value="1"/>
</dbReference>
<feature type="compositionally biased region" description="Basic residues" evidence="4">
    <location>
        <begin position="559"/>
        <end position="574"/>
    </location>
</feature>
<feature type="region of interest" description="Disordered" evidence="4">
    <location>
        <begin position="554"/>
        <end position="582"/>
    </location>
</feature>
<dbReference type="PANTHER" id="PTHR34524">
    <property type="entry name" value="CALCYPHOSIN"/>
    <property type="match status" value="1"/>
</dbReference>
<evidence type="ECO:0000259" key="5">
    <source>
        <dbReference type="PROSITE" id="PS50222"/>
    </source>
</evidence>
<name>A0A9W7DS19_9STRA</name>
<feature type="domain" description="EF-hand" evidence="5">
    <location>
        <begin position="179"/>
        <end position="214"/>
    </location>
</feature>
<dbReference type="InterPro" id="IPR051581">
    <property type="entry name" value="Ca-bind"/>
</dbReference>
<accession>A0A9W7DS19</accession>
<dbReference type="Gene3D" id="1.10.238.10">
    <property type="entry name" value="EF-hand"/>
    <property type="match status" value="2"/>
</dbReference>
<feature type="region of interest" description="Disordered" evidence="4">
    <location>
        <begin position="326"/>
        <end position="361"/>
    </location>
</feature>
<proteinExistence type="predicted"/>
<evidence type="ECO:0000256" key="3">
    <source>
        <dbReference type="ARBA" id="ARBA00022837"/>
    </source>
</evidence>
<feature type="region of interest" description="Disordered" evidence="4">
    <location>
        <begin position="250"/>
        <end position="304"/>
    </location>
</feature>
<evidence type="ECO:0000256" key="1">
    <source>
        <dbReference type="ARBA" id="ARBA00022723"/>
    </source>
</evidence>
<keyword evidence="3" id="KW-0106">Calcium</keyword>
<evidence type="ECO:0000313" key="7">
    <source>
        <dbReference type="Proteomes" id="UP001165082"/>
    </source>
</evidence>
<feature type="region of interest" description="Disordered" evidence="4">
    <location>
        <begin position="1004"/>
        <end position="1057"/>
    </location>
</feature>
<dbReference type="InterPro" id="IPR011992">
    <property type="entry name" value="EF-hand-dom_pair"/>
</dbReference>
<dbReference type="SUPFAM" id="SSF47473">
    <property type="entry name" value="EF-hand"/>
    <property type="match status" value="2"/>
</dbReference>
<comment type="caution">
    <text evidence="6">The sequence shown here is derived from an EMBL/GenBank/DDBJ whole genome shotgun (WGS) entry which is preliminary data.</text>
</comment>
<reference evidence="6" key="1">
    <citation type="submission" date="2022-07" db="EMBL/GenBank/DDBJ databases">
        <title>Genome analysis of Parmales, a sister group of diatoms, reveals the evolutionary specialization of diatoms from phago-mixotrophs to photoautotrophs.</title>
        <authorList>
            <person name="Ban H."/>
            <person name="Sato S."/>
            <person name="Yoshikawa S."/>
            <person name="Kazumasa Y."/>
            <person name="Nakamura Y."/>
            <person name="Ichinomiya M."/>
            <person name="Saitoh K."/>
            <person name="Sato N."/>
            <person name="Blanc-Mathieu R."/>
            <person name="Endo H."/>
            <person name="Kuwata A."/>
            <person name="Ogata H."/>
        </authorList>
    </citation>
    <scope>NUCLEOTIDE SEQUENCE</scope>
</reference>
<feature type="domain" description="EF-hand" evidence="5">
    <location>
        <begin position="659"/>
        <end position="694"/>
    </location>
</feature>
<dbReference type="EMBL" id="BRXZ01000745">
    <property type="protein sequence ID" value="GMH52667.1"/>
    <property type="molecule type" value="Genomic_DNA"/>
</dbReference>
<evidence type="ECO:0000313" key="6">
    <source>
        <dbReference type="EMBL" id="GMH52667.1"/>
    </source>
</evidence>
<dbReference type="Proteomes" id="UP001165082">
    <property type="component" value="Unassembled WGS sequence"/>
</dbReference>
<organism evidence="6 7">
    <name type="scientific">Triparma retinervis</name>
    <dbReference type="NCBI Taxonomy" id="2557542"/>
    <lineage>
        <taxon>Eukaryota</taxon>
        <taxon>Sar</taxon>
        <taxon>Stramenopiles</taxon>
        <taxon>Ochrophyta</taxon>
        <taxon>Bolidophyceae</taxon>
        <taxon>Parmales</taxon>
        <taxon>Triparmaceae</taxon>
        <taxon>Triparma</taxon>
    </lineage>
</organism>
<protein>
    <recommendedName>
        <fullName evidence="5">EF-hand domain-containing protein</fullName>
    </recommendedName>
</protein>
<feature type="compositionally biased region" description="Low complexity" evidence="4">
    <location>
        <begin position="1177"/>
        <end position="1189"/>
    </location>
</feature>
<keyword evidence="2" id="KW-0677">Repeat</keyword>
<gene>
    <name evidence="6" type="ORF">TrRE_jg851</name>
</gene>
<dbReference type="GO" id="GO:0005509">
    <property type="term" value="F:calcium ion binding"/>
    <property type="evidence" value="ECO:0007669"/>
    <property type="project" value="InterPro"/>
</dbReference>
<feature type="compositionally biased region" description="Gly residues" evidence="4">
    <location>
        <begin position="1157"/>
        <end position="1169"/>
    </location>
</feature>
<dbReference type="CDD" id="cd00051">
    <property type="entry name" value="EFh"/>
    <property type="match status" value="1"/>
</dbReference>
<evidence type="ECO:0000256" key="2">
    <source>
        <dbReference type="ARBA" id="ARBA00022737"/>
    </source>
</evidence>
<dbReference type="SMART" id="SM00054">
    <property type="entry name" value="EFh"/>
    <property type="match status" value="4"/>
</dbReference>
<dbReference type="InterPro" id="IPR002048">
    <property type="entry name" value="EF_hand_dom"/>
</dbReference>
<evidence type="ECO:0000256" key="4">
    <source>
        <dbReference type="SAM" id="MobiDB-lite"/>
    </source>
</evidence>
<keyword evidence="1" id="KW-0479">Metal-binding</keyword>
<sequence>MSQEEGCLYSGVEKDLADLEKVVSNYDSLPALMAKLSASKMEVNSQHNVALQEAKQTQLPSSQQGRRFSYSGRGAQTGVVVGTNSNLGASPNNPSGPHSVGHFEASTELASEVNKVVSQLDQLKAKIAHERKVALEKKRSRRPILEHRPVDFVATAVADYLGGRNVNRTLNNQNQGQQEGPADIVELFRPFNTNQDGRLSYPDFKKGLRGLNLGLTSEECEKFAQWVDQDGDCVIDTSELHEKLQNVGKYSDQLVPPTPGGGAEEEKKEEAYFRPSPMPLSSAKPSTAADESFDYTQTPEKGRVSPLKLKKPEAVYPEYQTESEFASATMEALSPTLPDKNRLSPSDLNKRPPPEVETNLPIFDPHDEALAFEDRTGNQPDRNLKRQARKTMQRSSDEYGIFSPIYKKEGENPFNPRKGSETDEQVRDRLASYVKNTEAMTEDHVATILKEDQIAEDFARYGASGMGVQFSRSVSKNTKRGTLDQVDELLTLGPGPQPEFTTTEFERKAHLKEMLQKRKDESVAELRGLHSIGSHDEHVHKESYNRTFSSHLTGASGQVKHRHGHHAEHNRRRNSLGGLDEMDVSNDEGFDALTPAEYYARKVKAGQTFHDQDHDHLRGTAAAVEVSVKPVATTEHTDARCKDMAKTERMILARLSGSGSVPALAQALKAADGSYSGVLNKEEFKRAMVRFGIELEPKQLDSIMEVTNLKANPKPDVSTAVLLNNYESLKHDFMEYDKFLDNLDTMHKELHTSKNLTDLDASKTFSATGQAQLHPGKHQGRRVAKKILAKTSNLQRSNVERILSNYDSGKIGLVNPDELRMGLVDLGLELSDKEFKTLREETGTGSNIQEVLGSAGLQVSLSDAEVLSRTLLHNHEEETGVKADKFAFTELCKGLGVTSNIKEIREDKRTGKAFLGTQKSMKSSQGVVRYQEEAPGGIFHRVGHRAGSIDAAVRNGSDRVLEGMYHNGTFDRRVDGDAHGRMLRGNRRGHAGAAKYGGEHFLQASNDPVEGGLIEGNRKRMASPDVRGKRNHLDVSSMQERGNGDGSRADGRLSPELVGNKKGMNLIGVESKIGSEDNMMIGRGYPRSDSRGEACASPFKAFPSRVDETAHGNPVSKDREAVAPSPNKRRGAPRNAAWAGSSMGDFIKLSGTPENVGWGGEGSGGAGESGGEEGRLVSGTPSGSQVGTPGSSGGPGSLGRNRSRRASNSMAALPTFGQGGAPFATNLNKDAKSVRPGADRSVVVQDYFQNNSPGRSTTRPPFAVEGDGPNMYSGNKRFARSGRLHGLGNAQGYNIINNESV</sequence>
<keyword evidence="7" id="KW-1185">Reference proteome</keyword>
<dbReference type="OrthoDB" id="418595at2759"/>
<feature type="compositionally biased region" description="Basic and acidic residues" evidence="4">
    <location>
        <begin position="1105"/>
        <end position="1121"/>
    </location>
</feature>
<feature type="region of interest" description="Disordered" evidence="4">
    <location>
        <begin position="1083"/>
        <end position="1206"/>
    </location>
</feature>
<feature type="region of interest" description="Disordered" evidence="4">
    <location>
        <begin position="376"/>
        <end position="397"/>
    </location>
</feature>
<dbReference type="PROSITE" id="PS50222">
    <property type="entry name" value="EF_HAND_2"/>
    <property type="match status" value="2"/>
</dbReference>